<dbReference type="AlphaFoldDB" id="A0A7H0GY01"/>
<accession>A0A7H0GY01</accession>
<dbReference type="EMBL" id="CP060784">
    <property type="protein sequence ID" value="QNP53167.1"/>
    <property type="molecule type" value="Genomic_DNA"/>
</dbReference>
<reference evidence="1 2" key="1">
    <citation type="submission" date="2020-08" db="EMBL/GenBank/DDBJ databases">
        <title>Genome sequence of Hymenobacter qilianensis JCM 19763T.</title>
        <authorList>
            <person name="Hyun D.-W."/>
            <person name="Bae J.-W."/>
        </authorList>
    </citation>
    <scope>NUCLEOTIDE SEQUENCE [LARGE SCALE GENOMIC DNA]</scope>
    <source>
        <strain evidence="1 2">JCM 19763</strain>
    </source>
</reference>
<keyword evidence="2" id="KW-1185">Reference proteome</keyword>
<dbReference type="KEGG" id="hqi:H9L05_05820"/>
<name>A0A7H0GY01_9BACT</name>
<evidence type="ECO:0000313" key="2">
    <source>
        <dbReference type="Proteomes" id="UP000516093"/>
    </source>
</evidence>
<evidence type="ECO:0000313" key="1">
    <source>
        <dbReference type="EMBL" id="QNP53167.1"/>
    </source>
</evidence>
<gene>
    <name evidence="1" type="ORF">H9L05_05820</name>
</gene>
<dbReference type="RefSeq" id="WP_187733390.1">
    <property type="nucleotide sequence ID" value="NZ_CP060784.1"/>
</dbReference>
<proteinExistence type="predicted"/>
<dbReference type="Proteomes" id="UP000516093">
    <property type="component" value="Chromosome"/>
</dbReference>
<sequence>MLLFSRLRLVGASAEHLATAIQALLATALRRSNLFGLFHAAKKPPAFTAVGNAPISNVFTYLL</sequence>
<protein>
    <submittedName>
        <fullName evidence="1">Uncharacterized protein</fullName>
    </submittedName>
</protein>
<organism evidence="1 2">
    <name type="scientific">Hymenobacter qilianensis</name>
    <dbReference type="NCBI Taxonomy" id="1385715"/>
    <lineage>
        <taxon>Bacteria</taxon>
        <taxon>Pseudomonadati</taxon>
        <taxon>Bacteroidota</taxon>
        <taxon>Cytophagia</taxon>
        <taxon>Cytophagales</taxon>
        <taxon>Hymenobacteraceae</taxon>
        <taxon>Hymenobacter</taxon>
    </lineage>
</organism>